<keyword evidence="3" id="KW-1185">Reference proteome</keyword>
<accession>A0A2Z6IN83</accession>
<dbReference type="AlphaFoldDB" id="A0A2Z6IN83"/>
<dbReference type="RefSeq" id="WP_197722452.1">
    <property type="nucleotide sequence ID" value="NZ_AP018795.1"/>
</dbReference>
<evidence type="ECO:0000313" key="2">
    <source>
        <dbReference type="EMBL" id="BBF66597.1"/>
    </source>
</evidence>
<dbReference type="SUPFAM" id="SSF53474">
    <property type="entry name" value="alpha/beta-Hydrolases"/>
    <property type="match status" value="1"/>
</dbReference>
<dbReference type="Pfam" id="PF12697">
    <property type="entry name" value="Abhydrolase_6"/>
    <property type="match status" value="1"/>
</dbReference>
<reference evidence="2 3" key="1">
    <citation type="journal article" date="2018" name="Microbiol. Resour. Announc.">
        <title>Complete Genome Sequence of Acidithiobacillus ferridurans JCM 18981.</title>
        <authorList>
            <person name="Miyauchi T."/>
            <person name="Kouzuma A."/>
            <person name="Abe T."/>
            <person name="Watanabe K."/>
        </authorList>
    </citation>
    <scope>NUCLEOTIDE SEQUENCE [LARGE SCALE GENOMIC DNA]</scope>
    <source>
        <strain evidence="3">ATCC 33020 / DSM 29468 / JCM 18981 / 11Fe</strain>
    </source>
</reference>
<dbReference type="GO" id="GO:0016787">
    <property type="term" value="F:hydrolase activity"/>
    <property type="evidence" value="ECO:0007669"/>
    <property type="project" value="UniProtKB-KW"/>
</dbReference>
<dbReference type="PANTHER" id="PTHR43798:SF33">
    <property type="entry name" value="HYDROLASE, PUTATIVE (AFU_ORTHOLOGUE AFUA_2G14860)-RELATED"/>
    <property type="match status" value="1"/>
</dbReference>
<feature type="domain" description="AB hydrolase-1" evidence="1">
    <location>
        <begin position="31"/>
        <end position="250"/>
    </location>
</feature>
<name>A0A2Z6IN83_ACIFI</name>
<dbReference type="KEGG" id="afj:AFERRID_28150"/>
<dbReference type="InterPro" id="IPR050266">
    <property type="entry name" value="AB_hydrolase_sf"/>
</dbReference>
<organism evidence="2 3">
    <name type="scientific">Acidithiobacillus ferridurans</name>
    <dbReference type="NCBI Taxonomy" id="1232575"/>
    <lineage>
        <taxon>Bacteria</taxon>
        <taxon>Pseudomonadati</taxon>
        <taxon>Pseudomonadota</taxon>
        <taxon>Acidithiobacillia</taxon>
        <taxon>Acidithiobacillales</taxon>
        <taxon>Acidithiobacillaceae</taxon>
        <taxon>Acidithiobacillus</taxon>
    </lineage>
</organism>
<dbReference type="InterPro" id="IPR029058">
    <property type="entry name" value="AB_hydrolase_fold"/>
</dbReference>
<dbReference type="PRINTS" id="PR00111">
    <property type="entry name" value="ABHYDROLASE"/>
</dbReference>
<keyword evidence="2" id="KW-0378">Hydrolase</keyword>
<evidence type="ECO:0000259" key="1">
    <source>
        <dbReference type="Pfam" id="PF12697"/>
    </source>
</evidence>
<dbReference type="EMBL" id="AP018795">
    <property type="protein sequence ID" value="BBF66597.1"/>
    <property type="molecule type" value="Genomic_DNA"/>
</dbReference>
<dbReference type="Gene3D" id="3.40.50.1820">
    <property type="entry name" value="alpha/beta hydrolase"/>
    <property type="match status" value="1"/>
</dbReference>
<sequence length="259" mass="29253">MTHTRMTRSQFHHDDLMLSYLDTGGEGQTLIALHALWMEAATYARLADALSPEWRVIAMDQRGHGYSDHALSYTRKDYIGDVAALVEHLEVDKVVLLGNSLGGVNAYQFAAWHPERVKAVVIEDIGAAPDANASFVLAWEGIFPSRETLEERIGQRLAPYLLDSFRSTPNGWRLAFEPREMLESQLQLNSDHWADWLATRCPALLVRGKESRITTQDHCEQMAARRPNTRLVTLDGGHVVHQDNPNGFAEIVREFLHDL</sequence>
<proteinExistence type="predicted"/>
<evidence type="ECO:0000313" key="3">
    <source>
        <dbReference type="Proteomes" id="UP000280188"/>
    </source>
</evidence>
<gene>
    <name evidence="2" type="ORF">AFERRID_28150</name>
</gene>
<dbReference type="PANTHER" id="PTHR43798">
    <property type="entry name" value="MONOACYLGLYCEROL LIPASE"/>
    <property type="match status" value="1"/>
</dbReference>
<dbReference type="Proteomes" id="UP000280188">
    <property type="component" value="Chromosome"/>
</dbReference>
<dbReference type="GO" id="GO:0016020">
    <property type="term" value="C:membrane"/>
    <property type="evidence" value="ECO:0007669"/>
    <property type="project" value="TreeGrafter"/>
</dbReference>
<protein>
    <submittedName>
        <fullName evidence="2">2-(Acetamidomethylene)succinate hydrolase</fullName>
    </submittedName>
</protein>
<dbReference type="InterPro" id="IPR000073">
    <property type="entry name" value="AB_hydrolase_1"/>
</dbReference>